<dbReference type="Proteomes" id="UP001151760">
    <property type="component" value="Unassembled WGS sequence"/>
</dbReference>
<evidence type="ECO:0000313" key="1">
    <source>
        <dbReference type="EMBL" id="GJT48528.1"/>
    </source>
</evidence>
<dbReference type="EMBL" id="BQNB010016162">
    <property type="protein sequence ID" value="GJT48528.1"/>
    <property type="molecule type" value="Genomic_DNA"/>
</dbReference>
<gene>
    <name evidence="1" type="ORF">Tco_0974685</name>
</gene>
<proteinExistence type="predicted"/>
<evidence type="ECO:0000313" key="2">
    <source>
        <dbReference type="Proteomes" id="UP001151760"/>
    </source>
</evidence>
<name>A0ABQ5ECB5_9ASTR</name>
<organism evidence="1 2">
    <name type="scientific">Tanacetum coccineum</name>
    <dbReference type="NCBI Taxonomy" id="301880"/>
    <lineage>
        <taxon>Eukaryota</taxon>
        <taxon>Viridiplantae</taxon>
        <taxon>Streptophyta</taxon>
        <taxon>Embryophyta</taxon>
        <taxon>Tracheophyta</taxon>
        <taxon>Spermatophyta</taxon>
        <taxon>Magnoliopsida</taxon>
        <taxon>eudicotyledons</taxon>
        <taxon>Gunneridae</taxon>
        <taxon>Pentapetalae</taxon>
        <taxon>asterids</taxon>
        <taxon>campanulids</taxon>
        <taxon>Asterales</taxon>
        <taxon>Asteraceae</taxon>
        <taxon>Asteroideae</taxon>
        <taxon>Anthemideae</taxon>
        <taxon>Anthemidinae</taxon>
        <taxon>Tanacetum</taxon>
    </lineage>
</organism>
<dbReference type="PANTHER" id="PTHR46148:SF59">
    <property type="entry name" value="NUCLEOTIDYLTRANSFERASE, RIBONUCLEASE H"/>
    <property type="match status" value="1"/>
</dbReference>
<dbReference type="PANTHER" id="PTHR46148">
    <property type="entry name" value="CHROMO DOMAIN-CONTAINING PROTEIN"/>
    <property type="match status" value="1"/>
</dbReference>
<comment type="caution">
    <text evidence="1">The sequence shown here is derived from an EMBL/GenBank/DDBJ whole genome shotgun (WGS) entry which is preliminary data.</text>
</comment>
<reference evidence="1" key="1">
    <citation type="journal article" date="2022" name="Int. J. Mol. Sci.">
        <title>Draft Genome of Tanacetum Coccineum: Genomic Comparison of Closely Related Tanacetum-Family Plants.</title>
        <authorList>
            <person name="Yamashiro T."/>
            <person name="Shiraishi A."/>
            <person name="Nakayama K."/>
            <person name="Satake H."/>
        </authorList>
    </citation>
    <scope>NUCLEOTIDE SEQUENCE</scope>
</reference>
<reference evidence="1" key="2">
    <citation type="submission" date="2022-01" db="EMBL/GenBank/DDBJ databases">
        <authorList>
            <person name="Yamashiro T."/>
            <person name="Shiraishi A."/>
            <person name="Satake H."/>
            <person name="Nakayama K."/>
        </authorList>
    </citation>
    <scope>NUCLEOTIDE SEQUENCE</scope>
</reference>
<accession>A0ABQ5ECB5</accession>
<sequence length="534" mass="61710">MDWRSLITKLRYKAESSDWSNVLTYFCREAADEDINIATKLNRLREEMLIICEKRRNLMDELRSIRGIVVVQKAAEFVADTVRKDNLQVAQLREVESQMEFRALEKELHVGCAHELAGVADSTDIKDQLLVLFRREANEESQKMHDYRRLSDELRENVRMRYAYIEEFQRLQMYDSSDEVIESIEILKNLKKCLSDETLVIPLDEIQTNDKLHFIEEPVEIIDHEIKRLKQSHTLDFENTLEIHGEVMNLLGNVKIKSKRDVNIFSPALNHRRILHHELQDEALLTGKLSSSSISVNTISDKAISDEIICSCWLGVRLSEEVAFITFAPIDNSGVSSSLRRVLYRFWQVHFFPFIPINLLSFPTSGARIVSTEFINADDNEIRDAENESRIKTLETDHANKGLAKVGAVAYRLELSTQLCRVHSIFLVSDLKKCLSDETLVIPLDEIQTNDKLHFIEEPVEIIDHEVKRLKQSHTLDCENTLEIHGEVMNLLGNVKIKSERDVHIFSPALNHHRILHRELRDEALLTGKVCHTS</sequence>
<keyword evidence="2" id="KW-1185">Reference proteome</keyword>
<protein>
    <submittedName>
        <fullName evidence="1">Uncharacterized protein</fullName>
    </submittedName>
</protein>